<accession>A0A553I017</accession>
<evidence type="ECO:0000259" key="1">
    <source>
        <dbReference type="Pfam" id="PF06985"/>
    </source>
</evidence>
<keyword evidence="3" id="KW-1185">Reference proteome</keyword>
<organism evidence="2 3">
    <name type="scientific">Xylaria flabelliformis</name>
    <dbReference type="NCBI Taxonomy" id="2512241"/>
    <lineage>
        <taxon>Eukaryota</taxon>
        <taxon>Fungi</taxon>
        <taxon>Dikarya</taxon>
        <taxon>Ascomycota</taxon>
        <taxon>Pezizomycotina</taxon>
        <taxon>Sordariomycetes</taxon>
        <taxon>Xylariomycetidae</taxon>
        <taxon>Xylariales</taxon>
        <taxon>Xylariaceae</taxon>
        <taxon>Xylaria</taxon>
    </lineage>
</organism>
<evidence type="ECO:0000313" key="3">
    <source>
        <dbReference type="Proteomes" id="UP000319160"/>
    </source>
</evidence>
<dbReference type="OrthoDB" id="2157530at2759"/>
<feature type="domain" description="Heterokaryon incompatibility" evidence="1">
    <location>
        <begin position="47"/>
        <end position="212"/>
    </location>
</feature>
<dbReference type="AlphaFoldDB" id="A0A553I017"/>
<sequence length="627" mass="69979">MASSTTYAYTAIVTPRTIRLMQLHPGNETDPIHLSLVTTALDSVPDFESISYCWGSEQDKCQVICDGANLSITNSLYTGLAYFRYADRPRTLWADAICINQADAVEKSSQVLLMPQIYSQATRTLAWLGVANDPVFGTVSPRVADSIRQAFQLLPELNPEDALDIAAKSKAIYPISQQLRAEGKPNILDHDWSLLTALLARPWFRRKWVIQEIALAKQVILYAGGGVEIPWLELGKLAFNMEILGIMRLEVVEFGKTVLESTIVPMHCVTCAFTVQLFRQRSTLLDGVLVSIDFNCTDPRDHVYSLLSLGGIGPSILPDYNASTSEVFRRFAIAMLVEGQNLKLLSLAADDSGLFHQGSKRLEGLPSWVPDLRLKRADKLISYTIRPQAFFAGGRHKPILSVSHDQNILNCRGQVIDAVKTFSKSLVEMMLADMPELKLEREALVDPLPERRKKRLAKWLENCFRLAFGNPETLVIEEALMAAFSRTIACGLDIMRNRLPPELIDAFPRYMEWASERAAIGHKDDDVHHSSSLKNYSVTIDESIMALSAWLRFSITEHGRFGHVPLNTQPGDRICVLLGGEVPFVIRPTGKGTYTLVGECYIDGIMDGETFEAEGFEDELLGTIHFE</sequence>
<dbReference type="InterPro" id="IPR010730">
    <property type="entry name" value="HET"/>
</dbReference>
<proteinExistence type="predicted"/>
<gene>
    <name evidence="2" type="ORF">FHL15_005516</name>
</gene>
<protein>
    <recommendedName>
        <fullName evidence="1">Heterokaryon incompatibility domain-containing protein</fullName>
    </recommendedName>
</protein>
<comment type="caution">
    <text evidence="2">The sequence shown here is derived from an EMBL/GenBank/DDBJ whole genome shotgun (WGS) entry which is preliminary data.</text>
</comment>
<dbReference type="EMBL" id="VFLP01000028">
    <property type="protein sequence ID" value="TRX93544.1"/>
    <property type="molecule type" value="Genomic_DNA"/>
</dbReference>
<dbReference type="Proteomes" id="UP000319160">
    <property type="component" value="Unassembled WGS sequence"/>
</dbReference>
<evidence type="ECO:0000313" key="2">
    <source>
        <dbReference type="EMBL" id="TRX93544.1"/>
    </source>
</evidence>
<dbReference type="Pfam" id="PF26639">
    <property type="entry name" value="Het-6_barrel"/>
    <property type="match status" value="1"/>
</dbReference>
<name>A0A553I017_9PEZI</name>
<dbReference type="Pfam" id="PF06985">
    <property type="entry name" value="HET"/>
    <property type="match status" value="1"/>
</dbReference>
<reference evidence="3" key="1">
    <citation type="submission" date="2019-06" db="EMBL/GenBank/DDBJ databases">
        <title>Draft genome sequence of the griseofulvin-producing fungus Xylaria cubensis strain G536.</title>
        <authorList>
            <person name="Mead M.E."/>
            <person name="Raja H.A."/>
            <person name="Steenwyk J.L."/>
            <person name="Knowles S.L."/>
            <person name="Oberlies N.H."/>
            <person name="Rokas A."/>
        </authorList>
    </citation>
    <scope>NUCLEOTIDE SEQUENCE [LARGE SCALE GENOMIC DNA]</scope>
    <source>
        <strain evidence="3">G536</strain>
    </source>
</reference>
<dbReference type="InterPro" id="IPR052895">
    <property type="entry name" value="HetReg/Transcr_Mod"/>
</dbReference>
<dbReference type="STRING" id="2512241.A0A553I017"/>
<dbReference type="PANTHER" id="PTHR24148">
    <property type="entry name" value="ANKYRIN REPEAT DOMAIN-CONTAINING PROTEIN 39 HOMOLOG-RELATED"/>
    <property type="match status" value="1"/>
</dbReference>
<dbReference type="PANTHER" id="PTHR24148:SF64">
    <property type="entry name" value="HETEROKARYON INCOMPATIBILITY DOMAIN-CONTAINING PROTEIN"/>
    <property type="match status" value="1"/>
</dbReference>